<evidence type="ECO:0000313" key="2">
    <source>
        <dbReference type="EMBL" id="CDZ47076.1"/>
    </source>
</evidence>
<dbReference type="Gene3D" id="3.30.1540.10">
    <property type="entry name" value="formyl-coa transferase, domain 3"/>
    <property type="match status" value="1"/>
</dbReference>
<dbReference type="GO" id="GO:0008410">
    <property type="term" value="F:CoA-transferase activity"/>
    <property type="evidence" value="ECO:0007669"/>
    <property type="project" value="TreeGrafter"/>
</dbReference>
<dbReference type="Pfam" id="PF02515">
    <property type="entry name" value="CoA_transf_3"/>
    <property type="match status" value="1"/>
</dbReference>
<dbReference type="PANTHER" id="PTHR48207:SF4">
    <property type="entry name" value="BLL6097 PROTEIN"/>
    <property type="match status" value="1"/>
</dbReference>
<dbReference type="EMBL" id="CCRK01000003">
    <property type="protein sequence ID" value="CDZ47076.1"/>
    <property type="molecule type" value="Genomic_DNA"/>
</dbReference>
<dbReference type="AlphaFoldDB" id="A0A0T7GIN9"/>
<dbReference type="InterPro" id="IPR023606">
    <property type="entry name" value="CoA-Trfase_III_dom_1_sf"/>
</dbReference>
<protein>
    <submittedName>
        <fullName evidence="2">L-carnitine dehydratase/bile acid-inducible protein F</fullName>
    </submittedName>
</protein>
<dbReference type="Proteomes" id="UP000039660">
    <property type="component" value="Unassembled WGS sequence"/>
</dbReference>
<gene>
    <name evidence="2" type="ORF">NGAL_HAMBI1189_17340</name>
</gene>
<dbReference type="RefSeq" id="WP_046633194.1">
    <property type="nucleotide sequence ID" value="NZ_CCRK01000003.1"/>
</dbReference>
<proteinExistence type="predicted"/>
<evidence type="ECO:0000313" key="3">
    <source>
        <dbReference type="Proteomes" id="UP000039660"/>
    </source>
</evidence>
<dbReference type="InterPro" id="IPR044855">
    <property type="entry name" value="CoA-Trfase_III_dom3_sf"/>
</dbReference>
<sequence length="390" mass="42391">MNSLPLDGVRVIDFTQVMLGPCCTQTLADYGAEVIKIEKAKIGDLSRWSLGSDPDGLNNPVFCSLNRNKKSLALDLKLTEARDAVLALIAGADVVVNNFRPGVMERMGFGYEDLKKINKRLIYAVGTGFGLTGPYQHKGGQDILAQALSGVMRRKSDSAHPTSIYATPLADYSAGMHLVQGILLALLHREKTGEGQQVAVSLYNSMLAMQMQEGAAHMMREKDLNWGAFPLTGVFDTTDGAIVMVGAFKQNPLQDICNALEIEDLSAQPRYEDFDSQMAHRPELQEIFRANFARNSNAHWLKRLEEVDILCAPVRNLAEALQDPQTLINKMILEAGETAAGPIRLIGSPIDMSAAPVSVRISPPSLGQHNDEILASLEVQPLPAARGDAA</sequence>
<dbReference type="InterPro" id="IPR003673">
    <property type="entry name" value="CoA-Trfase_fam_III"/>
</dbReference>
<accession>A0A0T7GIN9</accession>
<name>A0A0T7GIN9_NEOGA</name>
<dbReference type="PANTHER" id="PTHR48207">
    <property type="entry name" value="SUCCINATE--HYDROXYMETHYLGLUTARATE COA-TRANSFERASE"/>
    <property type="match status" value="1"/>
</dbReference>
<evidence type="ECO:0000256" key="1">
    <source>
        <dbReference type="ARBA" id="ARBA00022679"/>
    </source>
</evidence>
<dbReference type="SUPFAM" id="SSF89796">
    <property type="entry name" value="CoA-transferase family III (CaiB/BaiF)"/>
    <property type="match status" value="1"/>
</dbReference>
<keyword evidence="1" id="KW-0808">Transferase</keyword>
<dbReference type="InterPro" id="IPR050483">
    <property type="entry name" value="CoA-transferase_III_domain"/>
</dbReference>
<organism evidence="2 3">
    <name type="scientific">Neorhizobium galegae bv. officinalis</name>
    <dbReference type="NCBI Taxonomy" id="323656"/>
    <lineage>
        <taxon>Bacteria</taxon>
        <taxon>Pseudomonadati</taxon>
        <taxon>Pseudomonadota</taxon>
        <taxon>Alphaproteobacteria</taxon>
        <taxon>Hyphomicrobiales</taxon>
        <taxon>Rhizobiaceae</taxon>
        <taxon>Rhizobium/Agrobacterium group</taxon>
        <taxon>Neorhizobium</taxon>
    </lineage>
</organism>
<reference evidence="2 3" key="1">
    <citation type="submission" date="2014-08" db="EMBL/GenBank/DDBJ databases">
        <authorList>
            <person name="Chen Y.-H."/>
        </authorList>
    </citation>
    <scope>NUCLEOTIDE SEQUENCE [LARGE SCALE GENOMIC DNA]</scope>
</reference>
<dbReference type="Gene3D" id="3.40.50.10540">
    <property type="entry name" value="Crotonobetainyl-coa:carnitine coa-transferase, domain 1"/>
    <property type="match status" value="1"/>
</dbReference>